<accession>A0A323V7G9</accession>
<dbReference type="Gene3D" id="2.40.370.10">
    <property type="entry name" value="AttH-like domain"/>
    <property type="match status" value="2"/>
</dbReference>
<dbReference type="PANTHER" id="PTHR38591:SF1">
    <property type="entry name" value="BLL1000 PROTEIN"/>
    <property type="match status" value="1"/>
</dbReference>
<evidence type="ECO:0000259" key="1">
    <source>
        <dbReference type="Pfam" id="PF07143"/>
    </source>
</evidence>
<dbReference type="InterPro" id="IPR023374">
    <property type="entry name" value="AttH-like_dom_sf"/>
</dbReference>
<dbReference type="EMBL" id="QKOE01000009">
    <property type="protein sequence ID" value="PZA16098.1"/>
    <property type="molecule type" value="Genomic_DNA"/>
</dbReference>
<keyword evidence="3" id="KW-1185">Reference proteome</keyword>
<dbReference type="OrthoDB" id="9770826at2"/>
<dbReference type="Proteomes" id="UP000248259">
    <property type="component" value="Unassembled WGS sequence"/>
</dbReference>
<dbReference type="InterPro" id="IPR010791">
    <property type="entry name" value="AttH_dom"/>
</dbReference>
<dbReference type="SUPFAM" id="SSF159245">
    <property type="entry name" value="AttH-like"/>
    <property type="match status" value="1"/>
</dbReference>
<reference evidence="2 3" key="1">
    <citation type="submission" date="2018-06" db="EMBL/GenBank/DDBJ databases">
        <title>Azoarcus communis strain SWub3 genome.</title>
        <authorList>
            <person name="Zorraquino Salvo V."/>
            <person name="Toubiana D."/>
            <person name="Blumwald E."/>
        </authorList>
    </citation>
    <scope>NUCLEOTIDE SEQUENCE [LARGE SCALE GENOMIC DNA]</scope>
    <source>
        <strain evidence="2 3">SWub3</strain>
    </source>
</reference>
<evidence type="ECO:0000313" key="2">
    <source>
        <dbReference type="EMBL" id="PZA16098.1"/>
    </source>
</evidence>
<feature type="domain" description="AttH" evidence="1">
    <location>
        <begin position="70"/>
        <end position="245"/>
    </location>
</feature>
<name>A0A323V7G9_9RHOO</name>
<gene>
    <name evidence="2" type="ORF">DNK49_13890</name>
</gene>
<organism evidence="2 3">
    <name type="scientific">Parazoarcus communis SWub3 = DSM 12120</name>
    <dbReference type="NCBI Taxonomy" id="1121029"/>
    <lineage>
        <taxon>Bacteria</taxon>
        <taxon>Pseudomonadati</taxon>
        <taxon>Pseudomonadota</taxon>
        <taxon>Betaproteobacteria</taxon>
        <taxon>Rhodocyclales</taxon>
        <taxon>Zoogloeaceae</taxon>
        <taxon>Parazoarcus</taxon>
    </lineage>
</organism>
<sequence length="391" mass="43542">MCGTLRNEVFVALWRLLAVGVLGLVSPPGAIAGGATDETSSTRADAYPEVMKGIELSFPRDHGAHPDFRTEWWYVTGWLNDTDGHERGFQVTFFRVRPRPENPGASRFAPGQLILAHAAIADPKYGRLLHAERSERLLPPLNDIGLDHTKIKLRDWTLAWTQVDGVTGGYRSQIDAGEFALDLSFIPQSQPVLNGAEGYSRKAPDPKLASYYYSRPQLLTHGSLRIGAGEHVVRGLAWLDHEWSSEILPQNARGWDWIGINLHDGGGLMAFQMRGEEGKALWTAGTHAMATGQQQTFGPGEVRFEPLRYWQSPRTGARYVVEWRVHIPQRGGNLPGDLRVEPLMDDQELDSRRSTGAIYWEGAVRLKDGNTGAELGRGYLEMTGYSQRLDM</sequence>
<dbReference type="PANTHER" id="PTHR38591">
    <property type="entry name" value="HYDROLASE"/>
    <property type="match status" value="1"/>
</dbReference>
<dbReference type="Pfam" id="PF07143">
    <property type="entry name" value="CrtC"/>
    <property type="match status" value="1"/>
</dbReference>
<protein>
    <submittedName>
        <fullName evidence="2">Carotenoid 1,2-hydratase</fullName>
    </submittedName>
</protein>
<dbReference type="AlphaFoldDB" id="A0A323V7G9"/>
<evidence type="ECO:0000313" key="3">
    <source>
        <dbReference type="Proteomes" id="UP000248259"/>
    </source>
</evidence>
<dbReference type="Pfam" id="PF17186">
    <property type="entry name" value="Lipocalin_9"/>
    <property type="match status" value="1"/>
</dbReference>
<comment type="caution">
    <text evidence="2">The sequence shown here is derived from an EMBL/GenBank/DDBJ whole genome shotgun (WGS) entry which is preliminary data.</text>
</comment>
<proteinExistence type="predicted"/>